<keyword evidence="3" id="KW-1185">Reference proteome</keyword>
<evidence type="ECO:0000313" key="3">
    <source>
        <dbReference type="Proteomes" id="UP000557509"/>
    </source>
</evidence>
<gene>
    <name evidence="2" type="ORF">TGRH88_075470</name>
</gene>
<feature type="compositionally biased region" description="Basic residues" evidence="1">
    <location>
        <begin position="141"/>
        <end position="151"/>
    </location>
</feature>
<proteinExistence type="predicted"/>
<comment type="caution">
    <text evidence="2">The sequence shown here is derived from an EMBL/GenBank/DDBJ whole genome shotgun (WGS) entry which is preliminary data.</text>
</comment>
<dbReference type="EMBL" id="JAAUHK010000194">
    <property type="protein sequence ID" value="KAF4641736.1"/>
    <property type="molecule type" value="Genomic_DNA"/>
</dbReference>
<feature type="compositionally biased region" description="Low complexity" evidence="1">
    <location>
        <begin position="168"/>
        <end position="184"/>
    </location>
</feature>
<feature type="region of interest" description="Disordered" evidence="1">
    <location>
        <begin position="141"/>
        <end position="193"/>
    </location>
</feature>
<name>A0A7J6K5D4_TOXGO</name>
<protein>
    <submittedName>
        <fullName evidence="2">Uncharacterized protein</fullName>
    </submittedName>
</protein>
<evidence type="ECO:0000256" key="1">
    <source>
        <dbReference type="SAM" id="MobiDB-lite"/>
    </source>
</evidence>
<reference evidence="2 3" key="1">
    <citation type="submission" date="2020-03" db="EMBL/GenBank/DDBJ databases">
        <title>Genome sequence of Toxoplasma gondii RH-88 strain.</title>
        <authorList>
            <person name="Lorenzi H.A."/>
            <person name="Venepally P."/>
            <person name="Rozenberg A."/>
            <person name="Sibley D."/>
        </authorList>
    </citation>
    <scope>NUCLEOTIDE SEQUENCE [LARGE SCALE GENOMIC DNA]</scope>
    <source>
        <strain evidence="2 3">RH-88</strain>
    </source>
</reference>
<dbReference type="Proteomes" id="UP000557509">
    <property type="component" value="Unassembled WGS sequence"/>
</dbReference>
<organism evidence="2 3">
    <name type="scientific">Toxoplasma gondii</name>
    <dbReference type="NCBI Taxonomy" id="5811"/>
    <lineage>
        <taxon>Eukaryota</taxon>
        <taxon>Sar</taxon>
        <taxon>Alveolata</taxon>
        <taxon>Apicomplexa</taxon>
        <taxon>Conoidasida</taxon>
        <taxon>Coccidia</taxon>
        <taxon>Eucoccidiorida</taxon>
        <taxon>Eimeriorina</taxon>
        <taxon>Sarcocystidae</taxon>
        <taxon>Toxoplasma</taxon>
    </lineage>
</organism>
<sequence>MPAPSRRLFELSQQVSSCRRRKLQGPADISGWQFELREPRKCVARHRGRPSRLEATGRHLSAEKNAVVPDQPEITLRVVWLSLQPIIEASFFSRIQILERMQEKGESRAQDGMRCWKKQSPQVWGSCRFEFPDSPWHLRRRRLKSRSRRPPRLAAERTRRNGPRARARTSSTTPFSSTRRPTTSCLPTSPRLV</sequence>
<accession>A0A7J6K5D4</accession>
<dbReference type="AlphaFoldDB" id="A0A7J6K5D4"/>
<evidence type="ECO:0000313" key="2">
    <source>
        <dbReference type="EMBL" id="KAF4641736.1"/>
    </source>
</evidence>